<dbReference type="Proteomes" id="UP001273531">
    <property type="component" value="Unassembled WGS sequence"/>
</dbReference>
<feature type="compositionally biased region" description="Low complexity" evidence="1">
    <location>
        <begin position="36"/>
        <end position="65"/>
    </location>
</feature>
<evidence type="ECO:0000313" key="2">
    <source>
        <dbReference type="EMBL" id="MDV3457652.1"/>
    </source>
</evidence>
<evidence type="ECO:0008006" key="4">
    <source>
        <dbReference type="Google" id="ProtNLM"/>
    </source>
</evidence>
<dbReference type="EMBL" id="JAWJEJ010000001">
    <property type="protein sequence ID" value="MDV3457652.1"/>
    <property type="molecule type" value="Genomic_DNA"/>
</dbReference>
<protein>
    <recommendedName>
        <fullName evidence="4">Lipoprotein</fullName>
    </recommendedName>
</protein>
<gene>
    <name evidence="2" type="ORF">RZN05_11705</name>
</gene>
<organism evidence="2 3">
    <name type="scientific">Sphingomonas agrestis</name>
    <dbReference type="NCBI Taxonomy" id="3080540"/>
    <lineage>
        <taxon>Bacteria</taxon>
        <taxon>Pseudomonadati</taxon>
        <taxon>Pseudomonadota</taxon>
        <taxon>Alphaproteobacteria</taxon>
        <taxon>Sphingomonadales</taxon>
        <taxon>Sphingomonadaceae</taxon>
        <taxon>Sphingomonas</taxon>
    </lineage>
</organism>
<sequence>MRNTVMIVAALTLAGCGGDREPAPGNDTIAIPRNETVTTPARPVQPAPAASPAAVASPTPSPSATEDAGPIEARIPRTLRGRWGLVAADCKSVPGEHQGSLVVSGETLRFYESVGTLGTVVEKDDSRIVGDFIFEGEGTTWKRRVVLDGQDGGKTLVRREQGADAMPGALRYRRCA</sequence>
<name>A0ABU3Y8N1_9SPHN</name>
<evidence type="ECO:0000313" key="3">
    <source>
        <dbReference type="Proteomes" id="UP001273531"/>
    </source>
</evidence>
<feature type="region of interest" description="Disordered" evidence="1">
    <location>
        <begin position="16"/>
        <end position="73"/>
    </location>
</feature>
<keyword evidence="3" id="KW-1185">Reference proteome</keyword>
<reference evidence="2 3" key="1">
    <citation type="submission" date="2023-10" db="EMBL/GenBank/DDBJ databases">
        <title>Sphingomonas sp. HF-S4 16S ribosomal RNA gene Genome sequencing and assembly.</title>
        <authorList>
            <person name="Lee H."/>
        </authorList>
    </citation>
    <scope>NUCLEOTIDE SEQUENCE [LARGE SCALE GENOMIC DNA]</scope>
    <source>
        <strain evidence="2 3">HF-S4</strain>
    </source>
</reference>
<evidence type="ECO:0000256" key="1">
    <source>
        <dbReference type="SAM" id="MobiDB-lite"/>
    </source>
</evidence>
<proteinExistence type="predicted"/>
<comment type="caution">
    <text evidence="2">The sequence shown here is derived from an EMBL/GenBank/DDBJ whole genome shotgun (WGS) entry which is preliminary data.</text>
</comment>
<accession>A0ABU3Y8N1</accession>
<dbReference type="PROSITE" id="PS51257">
    <property type="entry name" value="PROKAR_LIPOPROTEIN"/>
    <property type="match status" value="1"/>
</dbReference>
<dbReference type="RefSeq" id="WP_317226784.1">
    <property type="nucleotide sequence ID" value="NZ_JAWJEJ010000001.1"/>
</dbReference>